<gene>
    <name evidence="2" type="ORF">GCM10010954_20220</name>
</gene>
<dbReference type="Pfam" id="PF03881">
    <property type="entry name" value="Fructosamin_kin"/>
    <property type="match status" value="1"/>
</dbReference>
<dbReference type="RefSeq" id="WP_188377361.1">
    <property type="nucleotide sequence ID" value="NZ_BMEL01000002.1"/>
</dbReference>
<name>A0A917B3Q1_HALAA</name>
<dbReference type="EMBL" id="BMEL01000002">
    <property type="protein sequence ID" value="GGF21365.1"/>
    <property type="molecule type" value="Genomic_DNA"/>
</dbReference>
<reference evidence="2" key="2">
    <citation type="submission" date="2020-09" db="EMBL/GenBank/DDBJ databases">
        <authorList>
            <person name="Sun Q."/>
            <person name="Zhou Y."/>
        </authorList>
    </citation>
    <scope>NUCLEOTIDE SEQUENCE</scope>
    <source>
        <strain evidence="2">CGMCC 1.12153</strain>
    </source>
</reference>
<dbReference type="InterPro" id="IPR011009">
    <property type="entry name" value="Kinase-like_dom_sf"/>
</dbReference>
<keyword evidence="3" id="KW-1185">Reference proteome</keyword>
<comment type="similarity">
    <text evidence="1">Belongs to the fructosamine kinase family.</text>
</comment>
<dbReference type="GO" id="GO:0016301">
    <property type="term" value="F:kinase activity"/>
    <property type="evidence" value="ECO:0007669"/>
    <property type="project" value="UniProtKB-UniRule"/>
</dbReference>
<evidence type="ECO:0000313" key="2">
    <source>
        <dbReference type="EMBL" id="GGF21365.1"/>
    </source>
</evidence>
<dbReference type="SUPFAM" id="SSF56112">
    <property type="entry name" value="Protein kinase-like (PK-like)"/>
    <property type="match status" value="1"/>
</dbReference>
<protein>
    <submittedName>
        <fullName evidence="2">Aminoglycoside phosphotransferase</fullName>
    </submittedName>
</protein>
<dbReference type="Gene3D" id="3.90.1200.10">
    <property type="match status" value="1"/>
</dbReference>
<dbReference type="InterPro" id="IPR016477">
    <property type="entry name" value="Fructo-/Ketosamine-3-kinase"/>
</dbReference>
<dbReference type="Gene3D" id="3.30.200.20">
    <property type="entry name" value="Phosphorylase Kinase, domain 1"/>
    <property type="match status" value="1"/>
</dbReference>
<dbReference type="PIRSF" id="PIRSF006221">
    <property type="entry name" value="Ketosamine-3-kinase"/>
    <property type="match status" value="1"/>
</dbReference>
<dbReference type="PANTHER" id="PTHR12149">
    <property type="entry name" value="FRUCTOSAMINE 3 KINASE-RELATED PROTEIN"/>
    <property type="match status" value="1"/>
</dbReference>
<comment type="caution">
    <text evidence="2">The sequence shown here is derived from an EMBL/GenBank/DDBJ whole genome shotgun (WGS) entry which is preliminary data.</text>
</comment>
<keyword evidence="1" id="KW-0418">Kinase</keyword>
<keyword evidence="1" id="KW-0808">Transferase</keyword>
<evidence type="ECO:0000313" key="3">
    <source>
        <dbReference type="Proteomes" id="UP000660110"/>
    </source>
</evidence>
<sequence length="289" mass="33174">MRQHIERVVRQMNDHSTIKEIRPVSGGDINEAFYVATENQTYFIKGNQNVPSHFFKAEAMGLEAIRETETAAVPKVYYYDEPAEGEVGMIALEWIEGKESAQSSEILGQKLARMHQHTSNHYGFGNPTFVGELDQPNDWKESWVEYYRENRLRHQYKLALKNGRLGTQRREKLEKLIYQLERFIPASPSASLLHGDLWGGNYLTGADGEPYLIDPSILYGDPSFELAFTELFGGFSSSFYAAYEQISPLRSDYEEVKPVYQLFYLLVHLNLFGESYGPSVDRILQKYIG</sequence>
<reference evidence="2" key="1">
    <citation type="journal article" date="2014" name="Int. J. Syst. Evol. Microbiol.">
        <title>Complete genome sequence of Corynebacterium casei LMG S-19264T (=DSM 44701T), isolated from a smear-ripened cheese.</title>
        <authorList>
            <consortium name="US DOE Joint Genome Institute (JGI-PGF)"/>
            <person name="Walter F."/>
            <person name="Albersmeier A."/>
            <person name="Kalinowski J."/>
            <person name="Ruckert C."/>
        </authorList>
    </citation>
    <scope>NUCLEOTIDE SEQUENCE</scope>
    <source>
        <strain evidence="2">CGMCC 1.12153</strain>
    </source>
</reference>
<accession>A0A917B3Q1</accession>
<dbReference type="Proteomes" id="UP000660110">
    <property type="component" value="Unassembled WGS sequence"/>
</dbReference>
<evidence type="ECO:0000256" key="1">
    <source>
        <dbReference type="PIRNR" id="PIRNR006221"/>
    </source>
</evidence>
<dbReference type="PANTHER" id="PTHR12149:SF8">
    <property type="entry name" value="PROTEIN-RIBULOSAMINE 3-KINASE"/>
    <property type="match status" value="1"/>
</dbReference>
<dbReference type="AlphaFoldDB" id="A0A917B3Q1"/>
<proteinExistence type="inferred from homology"/>
<organism evidence="2 3">
    <name type="scientific">Halobacillus andaensis</name>
    <dbReference type="NCBI Taxonomy" id="1176239"/>
    <lineage>
        <taxon>Bacteria</taxon>
        <taxon>Bacillati</taxon>
        <taxon>Bacillota</taxon>
        <taxon>Bacilli</taxon>
        <taxon>Bacillales</taxon>
        <taxon>Bacillaceae</taxon>
        <taxon>Halobacillus</taxon>
    </lineage>
</organism>